<dbReference type="Proteomes" id="UP000239326">
    <property type="component" value="Chromosome"/>
</dbReference>
<dbReference type="SMART" id="SM00267">
    <property type="entry name" value="GGDEF"/>
    <property type="match status" value="1"/>
</dbReference>
<comment type="catalytic activity">
    <reaction evidence="2">
        <text>2 GTP = 3',3'-c-di-GMP + 2 diphosphate</text>
        <dbReference type="Rhea" id="RHEA:24898"/>
        <dbReference type="ChEBI" id="CHEBI:33019"/>
        <dbReference type="ChEBI" id="CHEBI:37565"/>
        <dbReference type="ChEBI" id="CHEBI:58805"/>
        <dbReference type="EC" id="2.7.7.65"/>
    </reaction>
</comment>
<feature type="transmembrane region" description="Helical" evidence="3">
    <location>
        <begin position="49"/>
        <end position="67"/>
    </location>
</feature>
<protein>
    <recommendedName>
        <fullName evidence="1">diguanylate cyclase</fullName>
        <ecNumber evidence="1">2.7.7.65</ecNumber>
    </recommendedName>
</protein>
<dbReference type="NCBIfam" id="TIGR00254">
    <property type="entry name" value="GGDEF"/>
    <property type="match status" value="1"/>
</dbReference>
<dbReference type="FunFam" id="3.30.70.270:FF:000001">
    <property type="entry name" value="Diguanylate cyclase domain protein"/>
    <property type="match status" value="1"/>
</dbReference>
<dbReference type="Gene3D" id="3.30.70.270">
    <property type="match status" value="1"/>
</dbReference>
<evidence type="ECO:0000259" key="4">
    <source>
        <dbReference type="PROSITE" id="PS50887"/>
    </source>
</evidence>
<dbReference type="KEGG" id="simp:C6571_06700"/>
<keyword evidence="3" id="KW-0812">Transmembrane</keyword>
<name>A0A2S0MYR3_9BURK</name>
<evidence type="ECO:0000256" key="2">
    <source>
        <dbReference type="ARBA" id="ARBA00034247"/>
    </source>
</evidence>
<dbReference type="InterPro" id="IPR050469">
    <property type="entry name" value="Diguanylate_Cyclase"/>
</dbReference>
<dbReference type="InterPro" id="IPR043128">
    <property type="entry name" value="Rev_trsase/Diguanyl_cyclase"/>
</dbReference>
<evidence type="ECO:0000313" key="6">
    <source>
        <dbReference type="Proteomes" id="UP000239326"/>
    </source>
</evidence>
<feature type="transmembrane region" description="Helical" evidence="3">
    <location>
        <begin position="26"/>
        <end position="43"/>
    </location>
</feature>
<sequence>MQDAHGADVRLHQLKLYVDNHLHDRYLAPPWTVVVAVLLTAWVPVWQAALWAGLELLAIAVYIAVYFRFRQASPEAQSNGHWTRRIALAHGVHMAMWSSIVVWAYVPGNASSLMFAMLVHVGLISLTVVMSNPHRQLLFSDLLAPTVALVGPPLHDGTLFSLGLTALGVFYIALMLMVGLKIHASTTETLVLRQRNDALIRELEQQVRRDGLTGLSNRAHFIATGRFELERAARYRHPLALLMLDIDHFKRINDSYGHLAGDEVLKAVSRVFEDVVRANDCLARLGGEEFAVLMPETALDPASAAAERLRVAVSRLRCELQESVVTPTMSVGVAIADEGGESLSSLMRRGDLAMYEAKAQGRNCVVVAPAPAARLVA</sequence>
<dbReference type="PANTHER" id="PTHR45138">
    <property type="entry name" value="REGULATORY COMPONENTS OF SENSORY TRANSDUCTION SYSTEM"/>
    <property type="match status" value="1"/>
</dbReference>
<dbReference type="GO" id="GO:0043709">
    <property type="term" value="P:cell adhesion involved in single-species biofilm formation"/>
    <property type="evidence" value="ECO:0007669"/>
    <property type="project" value="TreeGrafter"/>
</dbReference>
<evidence type="ECO:0000256" key="3">
    <source>
        <dbReference type="SAM" id="Phobius"/>
    </source>
</evidence>
<dbReference type="EC" id="2.7.7.65" evidence="1"/>
<organism evidence="5 6">
    <name type="scientific">Simplicispira suum</name>
    <dbReference type="NCBI Taxonomy" id="2109915"/>
    <lineage>
        <taxon>Bacteria</taxon>
        <taxon>Pseudomonadati</taxon>
        <taxon>Pseudomonadota</taxon>
        <taxon>Betaproteobacteria</taxon>
        <taxon>Burkholderiales</taxon>
        <taxon>Comamonadaceae</taxon>
        <taxon>Simplicispira</taxon>
    </lineage>
</organism>
<dbReference type="CDD" id="cd01949">
    <property type="entry name" value="GGDEF"/>
    <property type="match status" value="1"/>
</dbReference>
<dbReference type="PROSITE" id="PS50887">
    <property type="entry name" value="GGDEF"/>
    <property type="match status" value="1"/>
</dbReference>
<dbReference type="Pfam" id="PF00990">
    <property type="entry name" value="GGDEF"/>
    <property type="match status" value="1"/>
</dbReference>
<keyword evidence="3" id="KW-0472">Membrane</keyword>
<keyword evidence="6" id="KW-1185">Reference proteome</keyword>
<feature type="transmembrane region" description="Helical" evidence="3">
    <location>
        <begin position="160"/>
        <end position="180"/>
    </location>
</feature>
<dbReference type="GO" id="GO:0005886">
    <property type="term" value="C:plasma membrane"/>
    <property type="evidence" value="ECO:0007669"/>
    <property type="project" value="TreeGrafter"/>
</dbReference>
<feature type="domain" description="GGDEF" evidence="4">
    <location>
        <begin position="237"/>
        <end position="370"/>
    </location>
</feature>
<accession>A0A2S0MYR3</accession>
<gene>
    <name evidence="5" type="ORF">C6571_06700</name>
</gene>
<proteinExistence type="predicted"/>
<dbReference type="OrthoDB" id="9813903at2"/>
<evidence type="ECO:0000313" key="5">
    <source>
        <dbReference type="EMBL" id="AVO41015.1"/>
    </source>
</evidence>
<dbReference type="EMBL" id="CP027669">
    <property type="protein sequence ID" value="AVO41015.1"/>
    <property type="molecule type" value="Genomic_DNA"/>
</dbReference>
<dbReference type="RefSeq" id="WP_106446001.1">
    <property type="nucleotide sequence ID" value="NZ_CP027669.1"/>
</dbReference>
<feature type="transmembrane region" description="Helical" evidence="3">
    <location>
        <begin position="112"/>
        <end position="130"/>
    </location>
</feature>
<reference evidence="5 6" key="1">
    <citation type="submission" date="2018-03" db="EMBL/GenBank/DDBJ databases">
        <title>Genome sequencing of Simplicispira sp.</title>
        <authorList>
            <person name="Kim S.-J."/>
            <person name="Heo J."/>
            <person name="Kwon S.-W."/>
        </authorList>
    </citation>
    <scope>NUCLEOTIDE SEQUENCE [LARGE SCALE GENOMIC DNA]</scope>
    <source>
        <strain evidence="5 6">SC1-8</strain>
    </source>
</reference>
<dbReference type="AlphaFoldDB" id="A0A2S0MYR3"/>
<evidence type="ECO:0000256" key="1">
    <source>
        <dbReference type="ARBA" id="ARBA00012528"/>
    </source>
</evidence>
<dbReference type="GO" id="GO:1902201">
    <property type="term" value="P:negative regulation of bacterial-type flagellum-dependent cell motility"/>
    <property type="evidence" value="ECO:0007669"/>
    <property type="project" value="TreeGrafter"/>
</dbReference>
<keyword evidence="3" id="KW-1133">Transmembrane helix</keyword>
<dbReference type="PANTHER" id="PTHR45138:SF9">
    <property type="entry name" value="DIGUANYLATE CYCLASE DGCM-RELATED"/>
    <property type="match status" value="1"/>
</dbReference>
<dbReference type="InterPro" id="IPR000160">
    <property type="entry name" value="GGDEF_dom"/>
</dbReference>
<dbReference type="InterPro" id="IPR029787">
    <property type="entry name" value="Nucleotide_cyclase"/>
</dbReference>
<dbReference type="GO" id="GO:0052621">
    <property type="term" value="F:diguanylate cyclase activity"/>
    <property type="evidence" value="ECO:0007669"/>
    <property type="project" value="UniProtKB-EC"/>
</dbReference>
<dbReference type="SUPFAM" id="SSF55073">
    <property type="entry name" value="Nucleotide cyclase"/>
    <property type="match status" value="1"/>
</dbReference>